<evidence type="ECO:0000313" key="1">
    <source>
        <dbReference type="EMBL" id="KAK8516684.1"/>
    </source>
</evidence>
<dbReference type="Proteomes" id="UP001472677">
    <property type="component" value="Unassembled WGS sequence"/>
</dbReference>
<sequence length="119" mass="12762">MCNSDRETVTHALLDCVKTKELLVLGAVDQNVVNGTQNTCKAWTLVADSNTVQASDSSHAPLNRSTCQNRPMHAVINVNVDGALVSATGLASVGVVARDHHSMVIAGIARKHFWQDFPL</sequence>
<comment type="caution">
    <text evidence="1">The sequence shown here is derived from an EMBL/GenBank/DDBJ whole genome shotgun (WGS) entry which is preliminary data.</text>
</comment>
<reference evidence="1 2" key="1">
    <citation type="journal article" date="2024" name="G3 (Bethesda)">
        <title>Genome assembly of Hibiscus sabdariffa L. provides insights into metabolisms of medicinal natural products.</title>
        <authorList>
            <person name="Kim T."/>
        </authorList>
    </citation>
    <scope>NUCLEOTIDE SEQUENCE [LARGE SCALE GENOMIC DNA]</scope>
    <source>
        <strain evidence="1">TK-2024</strain>
        <tissue evidence="1">Old leaves</tissue>
    </source>
</reference>
<keyword evidence="2" id="KW-1185">Reference proteome</keyword>
<accession>A0ABR2CB85</accession>
<evidence type="ECO:0000313" key="2">
    <source>
        <dbReference type="Proteomes" id="UP001472677"/>
    </source>
</evidence>
<protein>
    <submittedName>
        <fullName evidence="1">Uncharacterized protein</fullName>
    </submittedName>
</protein>
<name>A0ABR2CB85_9ROSI</name>
<proteinExistence type="predicted"/>
<organism evidence="1 2">
    <name type="scientific">Hibiscus sabdariffa</name>
    <name type="common">roselle</name>
    <dbReference type="NCBI Taxonomy" id="183260"/>
    <lineage>
        <taxon>Eukaryota</taxon>
        <taxon>Viridiplantae</taxon>
        <taxon>Streptophyta</taxon>
        <taxon>Embryophyta</taxon>
        <taxon>Tracheophyta</taxon>
        <taxon>Spermatophyta</taxon>
        <taxon>Magnoliopsida</taxon>
        <taxon>eudicotyledons</taxon>
        <taxon>Gunneridae</taxon>
        <taxon>Pentapetalae</taxon>
        <taxon>rosids</taxon>
        <taxon>malvids</taxon>
        <taxon>Malvales</taxon>
        <taxon>Malvaceae</taxon>
        <taxon>Malvoideae</taxon>
        <taxon>Hibiscus</taxon>
    </lineage>
</organism>
<dbReference type="EMBL" id="JBBPBM010000057">
    <property type="protein sequence ID" value="KAK8516684.1"/>
    <property type="molecule type" value="Genomic_DNA"/>
</dbReference>
<gene>
    <name evidence="1" type="ORF">V6N12_049406</name>
</gene>